<feature type="binding site" evidence="6">
    <location>
        <position position="801"/>
    </location>
    <ligand>
        <name>Zn(2+)</name>
        <dbReference type="ChEBI" id="CHEBI:29105"/>
    </ligand>
</feature>
<evidence type="ECO:0000259" key="7">
    <source>
        <dbReference type="PROSITE" id="PS50011"/>
    </source>
</evidence>
<dbReference type="SMART" id="SM00220">
    <property type="entry name" value="S_TKc"/>
    <property type="match status" value="1"/>
</dbReference>
<organism evidence="8 9">
    <name type="scientific">Hyalangium minutum</name>
    <dbReference type="NCBI Taxonomy" id="394096"/>
    <lineage>
        <taxon>Bacteria</taxon>
        <taxon>Pseudomonadati</taxon>
        <taxon>Myxococcota</taxon>
        <taxon>Myxococcia</taxon>
        <taxon>Myxococcales</taxon>
        <taxon>Cystobacterineae</taxon>
        <taxon>Archangiaceae</taxon>
        <taxon>Hyalangium</taxon>
    </lineage>
</organism>
<evidence type="ECO:0000256" key="6">
    <source>
        <dbReference type="PIRSR" id="PIRSR607822-1"/>
    </source>
</evidence>
<keyword evidence="9" id="KW-1185">Reference proteome</keyword>
<dbReference type="AlphaFoldDB" id="A0A085VXG9"/>
<dbReference type="GO" id="GO:0031179">
    <property type="term" value="P:peptide modification"/>
    <property type="evidence" value="ECO:0007669"/>
    <property type="project" value="InterPro"/>
</dbReference>
<dbReference type="CDD" id="cd04791">
    <property type="entry name" value="LanC_SerThrkinase"/>
    <property type="match status" value="1"/>
</dbReference>
<keyword evidence="5" id="KW-0067">ATP-binding</keyword>
<evidence type="ECO:0000256" key="5">
    <source>
        <dbReference type="ARBA" id="ARBA00022840"/>
    </source>
</evidence>
<evidence type="ECO:0000256" key="3">
    <source>
        <dbReference type="ARBA" id="ARBA00022741"/>
    </source>
</evidence>
<dbReference type="InterPro" id="IPR058053">
    <property type="entry name" value="RamC_C"/>
</dbReference>
<dbReference type="PANTHER" id="PTHR43671:SF13">
    <property type="entry name" value="SERINE_THREONINE-PROTEIN KINASE NEK2"/>
    <property type="match status" value="1"/>
</dbReference>
<dbReference type="InterPro" id="IPR000719">
    <property type="entry name" value="Prot_kinase_dom"/>
</dbReference>
<dbReference type="InterPro" id="IPR057929">
    <property type="entry name" value="RamC_N"/>
</dbReference>
<feature type="binding site" evidence="6">
    <location>
        <position position="756"/>
    </location>
    <ligand>
        <name>Zn(2+)</name>
        <dbReference type="ChEBI" id="CHEBI:29105"/>
    </ligand>
</feature>
<dbReference type="Pfam" id="PF05147">
    <property type="entry name" value="LANC_like"/>
    <property type="match status" value="1"/>
</dbReference>
<dbReference type="InterPro" id="IPR007822">
    <property type="entry name" value="LANC-like"/>
</dbReference>
<dbReference type="Pfam" id="PF00069">
    <property type="entry name" value="Pkinase"/>
    <property type="match status" value="1"/>
</dbReference>
<dbReference type="PRINTS" id="PR01950">
    <property type="entry name" value="LANCSUPER"/>
</dbReference>
<dbReference type="CDD" id="cd14014">
    <property type="entry name" value="STKc_PknB_like"/>
    <property type="match status" value="1"/>
</dbReference>
<dbReference type="EC" id="2.7.11.1" evidence="1"/>
<dbReference type="SUPFAM" id="SSF56112">
    <property type="entry name" value="Protein kinase-like (PK-like)"/>
    <property type="match status" value="1"/>
</dbReference>
<dbReference type="PANTHER" id="PTHR43671">
    <property type="entry name" value="SERINE/THREONINE-PROTEIN KINASE NEK"/>
    <property type="match status" value="1"/>
</dbReference>
<dbReference type="GO" id="GO:0005524">
    <property type="term" value="F:ATP binding"/>
    <property type="evidence" value="ECO:0007669"/>
    <property type="project" value="UniProtKB-KW"/>
</dbReference>
<dbReference type="GO" id="GO:0046872">
    <property type="term" value="F:metal ion binding"/>
    <property type="evidence" value="ECO:0007669"/>
    <property type="project" value="UniProtKB-KW"/>
</dbReference>
<accession>A0A085VXG9</accession>
<dbReference type="NCBIfam" id="NF038150">
    <property type="entry name" value="lanthi_synth_IV"/>
    <property type="match status" value="1"/>
</dbReference>
<dbReference type="PROSITE" id="PS50011">
    <property type="entry name" value="PROTEIN_KINASE_DOM"/>
    <property type="match status" value="1"/>
</dbReference>
<dbReference type="STRING" id="394096.DB31_6003"/>
<dbReference type="GO" id="GO:0004674">
    <property type="term" value="F:protein serine/threonine kinase activity"/>
    <property type="evidence" value="ECO:0007669"/>
    <property type="project" value="UniProtKB-EC"/>
</dbReference>
<protein>
    <recommendedName>
        <fullName evidence="1">non-specific serine/threonine protein kinase</fullName>
        <ecNumber evidence="1">2.7.11.1</ecNumber>
    </recommendedName>
</protein>
<dbReference type="Gene3D" id="3.30.200.20">
    <property type="entry name" value="Phosphorylase Kinase, domain 1"/>
    <property type="match status" value="1"/>
</dbReference>
<dbReference type="Gene3D" id="1.10.510.10">
    <property type="entry name" value="Transferase(Phosphotransferase) domain 1"/>
    <property type="match status" value="1"/>
</dbReference>
<evidence type="ECO:0000256" key="2">
    <source>
        <dbReference type="ARBA" id="ARBA00022679"/>
    </source>
</evidence>
<dbReference type="SUPFAM" id="SSF158745">
    <property type="entry name" value="LanC-like"/>
    <property type="match status" value="1"/>
</dbReference>
<dbReference type="Proteomes" id="UP000028725">
    <property type="component" value="Unassembled WGS sequence"/>
</dbReference>
<dbReference type="InterPro" id="IPR012341">
    <property type="entry name" value="6hp_glycosidase-like_sf"/>
</dbReference>
<dbReference type="EMBL" id="JMCB01000031">
    <property type="protein sequence ID" value="KFE60132.1"/>
    <property type="molecule type" value="Genomic_DNA"/>
</dbReference>
<keyword evidence="2" id="KW-0808">Transferase</keyword>
<keyword evidence="6" id="KW-0862">Zinc</keyword>
<comment type="caution">
    <text evidence="8">The sequence shown here is derived from an EMBL/GenBank/DDBJ whole genome shotgun (WGS) entry which is preliminary data.</text>
</comment>
<keyword evidence="3" id="KW-0547">Nucleotide-binding</keyword>
<name>A0A085VXG9_9BACT</name>
<proteinExistence type="predicted"/>
<feature type="domain" description="Protein kinase" evidence="7">
    <location>
        <begin position="217"/>
        <end position="474"/>
    </location>
</feature>
<sequence>MEVTADPFLELISEACASHPGFQDGWQLHPPSRGWIRVTPLHSTLPKQGWKLHLTAGEQSSRQILTQALPVLLEEQAAFKVAASQQVLGDLNEGRSGLSQVGKFLTIYPRDEAHAVRLATRLDEATRGLSGPQIPSDRQLRPGSCVFYRYGSFSGRHMQLPIGELVEILEAPDGQLFPDKRESVYRAPPPWVRDPFTTGPGPAEPPKAAPGVIAGHYATVASIHRSARSQVFLAIDLKEMRKCVLKQVKRAAGDGDAGRRRLHHEMEVLTALAPSPWFPTPYQFVEDETSAYLAMEDIEGDTLSAHIQKLSARGCFASEAQLVSWGSQLAEALGSMHERGLVFSDLKSANVLVPPQGKLRLIDLELAHGASLPRVEGAGKGTHGYMTPAQASGQPSTAADDIYALGALLYFAATGAEPSHAPSGSLLVRPLSRLNPSLSPALEALITRCLAPEHAPQSMREVAQALAQMGTPSTTAQLTPADRAPSAAPPGDLYRTQALRLGDTLVHTAQRDPSTGAVFWNHGHPLNGGLPSRDINLGSAGILLALSALVSTFQKPSHRATLAEAAAWLAKAPRPEGPPNPGLYVGEAGVGLALLRAGRTLEDEGLVQAALERARAVAPLPFASPDVFNGTAGRVRFHLEVWRELDSAENLQAALTAGTSLLYSAQRSEAGELKWAIPPGYEGLSGNIQLGYAHGAAGIADTLLDLYEATREQRFLEAACGAGRWLLAQAAPALEDGSGLCWPSQAGAAPHAAFWCHGSAGVGKFFLHAARLEALPEAATVVERCFKTVARGTRWANPVQCHGLSGNLEFLLDVYQATRKPEHLEAVQELVGLLQAFAVEKEGHLYWPAENPFLLSPSYMVGYAGVAACLLRLAEPEQRASLLR</sequence>
<dbReference type="Gene3D" id="1.50.10.10">
    <property type="match status" value="1"/>
</dbReference>
<feature type="binding site" evidence="6">
    <location>
        <position position="802"/>
    </location>
    <ligand>
        <name>Zn(2+)</name>
        <dbReference type="ChEBI" id="CHEBI:29105"/>
    </ligand>
</feature>
<dbReference type="SMART" id="SM01260">
    <property type="entry name" value="LANC_like"/>
    <property type="match status" value="1"/>
</dbReference>
<evidence type="ECO:0000313" key="8">
    <source>
        <dbReference type="EMBL" id="KFE60132.1"/>
    </source>
</evidence>
<reference evidence="8 9" key="1">
    <citation type="submission" date="2014-04" db="EMBL/GenBank/DDBJ databases">
        <title>Genome assembly of Hyalangium minutum DSM 14724.</title>
        <authorList>
            <person name="Sharma G."/>
            <person name="Subramanian S."/>
        </authorList>
    </citation>
    <scope>NUCLEOTIDE SEQUENCE [LARGE SCALE GENOMIC DNA]</scope>
    <source>
        <strain evidence="8 9">DSM 14724</strain>
    </source>
</reference>
<dbReference type="Pfam" id="PF25816">
    <property type="entry name" value="RamC_N"/>
    <property type="match status" value="1"/>
</dbReference>
<gene>
    <name evidence="8" type="ORF">DB31_6003</name>
</gene>
<dbReference type="InterPro" id="IPR011009">
    <property type="entry name" value="Kinase-like_dom_sf"/>
</dbReference>
<evidence type="ECO:0000256" key="4">
    <source>
        <dbReference type="ARBA" id="ARBA00022777"/>
    </source>
</evidence>
<dbReference type="GO" id="GO:0005975">
    <property type="term" value="P:carbohydrate metabolic process"/>
    <property type="evidence" value="ECO:0007669"/>
    <property type="project" value="InterPro"/>
</dbReference>
<keyword evidence="4" id="KW-0418">Kinase</keyword>
<dbReference type="InterPro" id="IPR050660">
    <property type="entry name" value="NEK_Ser/Thr_kinase"/>
</dbReference>
<evidence type="ECO:0000256" key="1">
    <source>
        <dbReference type="ARBA" id="ARBA00012513"/>
    </source>
</evidence>
<keyword evidence="6" id="KW-0479">Metal-binding</keyword>
<evidence type="ECO:0000313" key="9">
    <source>
        <dbReference type="Proteomes" id="UP000028725"/>
    </source>
</evidence>